<sequence>MEGRAGEGPGGWLTRGCPLLCPALLRMQMIESECFKDINESENEETRDLHQGDKTCQPKPAPKRRRGFFHRLLSSWVRAQALSLRFGAL</sequence>
<name>L5M3U4_MYODS</name>
<proteinExistence type="predicted"/>
<organism evidence="2 3">
    <name type="scientific">Myotis davidii</name>
    <name type="common">David's myotis</name>
    <dbReference type="NCBI Taxonomy" id="225400"/>
    <lineage>
        <taxon>Eukaryota</taxon>
        <taxon>Metazoa</taxon>
        <taxon>Chordata</taxon>
        <taxon>Craniata</taxon>
        <taxon>Vertebrata</taxon>
        <taxon>Euteleostomi</taxon>
        <taxon>Mammalia</taxon>
        <taxon>Eutheria</taxon>
        <taxon>Laurasiatheria</taxon>
        <taxon>Chiroptera</taxon>
        <taxon>Yangochiroptera</taxon>
        <taxon>Vespertilionidae</taxon>
        <taxon>Myotis</taxon>
    </lineage>
</organism>
<dbReference type="EMBL" id="KB104803">
    <property type="protein sequence ID" value="ELK32967.1"/>
    <property type="molecule type" value="Genomic_DNA"/>
</dbReference>
<gene>
    <name evidence="2" type="ORF">MDA_GLEAN10010363</name>
</gene>
<evidence type="ECO:0000313" key="2">
    <source>
        <dbReference type="EMBL" id="ELK32967.1"/>
    </source>
</evidence>
<feature type="compositionally biased region" description="Basic and acidic residues" evidence="1">
    <location>
        <begin position="41"/>
        <end position="53"/>
    </location>
</feature>
<dbReference type="AlphaFoldDB" id="L5M3U4"/>
<feature type="region of interest" description="Disordered" evidence="1">
    <location>
        <begin position="41"/>
        <end position="63"/>
    </location>
</feature>
<evidence type="ECO:0000256" key="1">
    <source>
        <dbReference type="SAM" id="MobiDB-lite"/>
    </source>
</evidence>
<keyword evidence="3" id="KW-1185">Reference proteome</keyword>
<dbReference type="Proteomes" id="UP000010556">
    <property type="component" value="Unassembled WGS sequence"/>
</dbReference>
<protein>
    <submittedName>
        <fullName evidence="2">Uncharacterized protein</fullName>
    </submittedName>
</protein>
<evidence type="ECO:0000313" key="3">
    <source>
        <dbReference type="Proteomes" id="UP000010556"/>
    </source>
</evidence>
<reference evidence="3" key="1">
    <citation type="journal article" date="2013" name="Science">
        <title>Comparative analysis of bat genomes provides insight into the evolution of flight and immunity.</title>
        <authorList>
            <person name="Zhang G."/>
            <person name="Cowled C."/>
            <person name="Shi Z."/>
            <person name="Huang Z."/>
            <person name="Bishop-Lilly K.A."/>
            <person name="Fang X."/>
            <person name="Wynne J.W."/>
            <person name="Xiong Z."/>
            <person name="Baker M.L."/>
            <person name="Zhao W."/>
            <person name="Tachedjian M."/>
            <person name="Zhu Y."/>
            <person name="Zhou P."/>
            <person name="Jiang X."/>
            <person name="Ng J."/>
            <person name="Yang L."/>
            <person name="Wu L."/>
            <person name="Xiao J."/>
            <person name="Feng Y."/>
            <person name="Chen Y."/>
            <person name="Sun X."/>
            <person name="Zhang Y."/>
            <person name="Marsh G.A."/>
            <person name="Crameri G."/>
            <person name="Broder C.C."/>
            <person name="Frey K.G."/>
            <person name="Wang L.F."/>
            <person name="Wang J."/>
        </authorList>
    </citation>
    <scope>NUCLEOTIDE SEQUENCE [LARGE SCALE GENOMIC DNA]</scope>
</reference>
<accession>L5M3U4</accession>